<feature type="signal peptide" evidence="1">
    <location>
        <begin position="1"/>
        <end position="20"/>
    </location>
</feature>
<evidence type="ECO:0000313" key="2">
    <source>
        <dbReference type="EMBL" id="KIE44097.1"/>
    </source>
</evidence>
<sequence>MLSLFVACALLCISRPAALAAERRDAPVEGRRGAVGLGVDFATGDYGSGTSTDFIAVPLIVDLYPTERLDLELIIPWVYQTNGDNAYGTVMPYRQGYARGAATATGTRFQAGAGGSSGSTAGGSAGSASGLGDITLTAGYIIIPEGTVVPRVRPLIYLKFPTADENKGLGTGKFDAGGGLALDKWLGDWRPFGEAVWIVQGSSDLYATKDYLSYEAGLGRQFTPSLYAAILGRGATAPAEDSDAPFEGRLKGVYAVGSMALEGYVAAGLSDASPDFAAGLTVFYDF</sequence>
<accession>A0A0C1QSW9</accession>
<evidence type="ECO:0000256" key="1">
    <source>
        <dbReference type="SAM" id="SignalP"/>
    </source>
</evidence>
<dbReference type="InterPro" id="IPR025737">
    <property type="entry name" value="FApF"/>
</dbReference>
<keyword evidence="3" id="KW-1185">Reference proteome</keyword>
<gene>
    <name evidence="2" type="ORF">SE37_00205</name>
</gene>
<proteinExistence type="predicted"/>
<dbReference type="AlphaFoldDB" id="A0A0C1QSW9"/>
<comment type="caution">
    <text evidence="2">The sequence shown here is derived from an EMBL/GenBank/DDBJ whole genome shotgun (WGS) entry which is preliminary data.</text>
</comment>
<evidence type="ECO:0008006" key="4">
    <source>
        <dbReference type="Google" id="ProtNLM"/>
    </source>
</evidence>
<organism evidence="2 3">
    <name type="scientific">Geobacter soli</name>
    <dbReference type="NCBI Taxonomy" id="1510391"/>
    <lineage>
        <taxon>Bacteria</taxon>
        <taxon>Pseudomonadati</taxon>
        <taxon>Thermodesulfobacteriota</taxon>
        <taxon>Desulfuromonadia</taxon>
        <taxon>Geobacterales</taxon>
        <taxon>Geobacteraceae</taxon>
        <taxon>Geobacter</taxon>
    </lineage>
</organism>
<dbReference type="Pfam" id="PF13557">
    <property type="entry name" value="Phenol_MetA_deg"/>
    <property type="match status" value="1"/>
</dbReference>
<dbReference type="EMBL" id="JXBL01000001">
    <property type="protein sequence ID" value="KIE44097.1"/>
    <property type="molecule type" value="Genomic_DNA"/>
</dbReference>
<name>A0A0C1QSW9_9BACT</name>
<protein>
    <recommendedName>
        <fullName evidence="4">Transporter</fullName>
    </recommendedName>
</protein>
<feature type="chain" id="PRO_5002137005" description="Transporter" evidence="1">
    <location>
        <begin position="21"/>
        <end position="286"/>
    </location>
</feature>
<reference evidence="2 3" key="1">
    <citation type="submission" date="2015-01" db="EMBL/GenBank/DDBJ databases">
        <title>Genome sequence of the anaerobic bacterium Geobacter soli GSS01, a dissimilatory Fe(III) reducer from soil.</title>
        <authorList>
            <person name="Yang G."/>
            <person name="Zhou S."/>
        </authorList>
    </citation>
    <scope>NUCLEOTIDE SEQUENCE [LARGE SCALE GENOMIC DNA]</scope>
    <source>
        <strain evidence="2 3">GSS01</strain>
    </source>
</reference>
<evidence type="ECO:0000313" key="3">
    <source>
        <dbReference type="Proteomes" id="UP000031433"/>
    </source>
</evidence>
<dbReference type="Proteomes" id="UP000031433">
    <property type="component" value="Unassembled WGS sequence"/>
</dbReference>
<keyword evidence="1" id="KW-0732">Signal</keyword>